<organism evidence="2 3">
    <name type="scientific">Gordonia phage Pleakley</name>
    <dbReference type="NCBI Taxonomy" id="2283246"/>
    <lineage>
        <taxon>Viruses</taxon>
        <taxon>Duplodnaviria</taxon>
        <taxon>Heunggongvirae</taxon>
        <taxon>Uroviricota</taxon>
        <taxon>Caudoviricetes</taxon>
        <taxon>Zierdtviridae</taxon>
        <taxon>Emilbogenvirinae</taxon>
        <taxon>Pleakleyvirus</taxon>
        <taxon>Pleakleyvirus pleakley</taxon>
    </lineage>
</organism>
<feature type="compositionally biased region" description="Basic and acidic residues" evidence="1">
    <location>
        <begin position="52"/>
        <end position="65"/>
    </location>
</feature>
<dbReference type="Proteomes" id="UP000260273">
    <property type="component" value="Segment"/>
</dbReference>
<protein>
    <submittedName>
        <fullName evidence="2">Scaffolding protein</fullName>
    </submittedName>
</protein>
<dbReference type="RefSeq" id="YP_010097430.1">
    <property type="nucleotide sequence ID" value="NC_055758.1"/>
</dbReference>
<dbReference type="EMBL" id="MH576960">
    <property type="protein sequence ID" value="AXH66075.1"/>
    <property type="molecule type" value="Genomic_DNA"/>
</dbReference>
<feature type="compositionally biased region" description="Basic and acidic residues" evidence="1">
    <location>
        <begin position="73"/>
        <end position="133"/>
    </location>
</feature>
<feature type="region of interest" description="Disordered" evidence="1">
    <location>
        <begin position="18"/>
        <end position="133"/>
    </location>
</feature>
<feature type="region of interest" description="Disordered" evidence="1">
    <location>
        <begin position="208"/>
        <end position="242"/>
    </location>
</feature>
<evidence type="ECO:0000313" key="3">
    <source>
        <dbReference type="Proteomes" id="UP000260273"/>
    </source>
</evidence>
<dbReference type="GeneID" id="65115094"/>
<gene>
    <name evidence="2" type="primary">36</name>
    <name evidence="2" type="ORF">SEA_PLEAKLEY_36</name>
</gene>
<dbReference type="KEGG" id="vg:65115094"/>
<reference evidence="3" key="1">
    <citation type="submission" date="2018-07" db="EMBL/GenBank/DDBJ databases">
        <authorList>
            <person name="Quirk P.G."/>
            <person name="Krulwich T.A."/>
        </authorList>
    </citation>
    <scope>NUCLEOTIDE SEQUENCE [LARGE SCALE GENOMIC DNA]</scope>
</reference>
<evidence type="ECO:0000256" key="1">
    <source>
        <dbReference type="SAM" id="MobiDB-lite"/>
    </source>
</evidence>
<name>A0A345M6F4_9CAUD</name>
<proteinExistence type="predicted"/>
<sequence>MRLNNRARIIAEGINLDGVDMFGGKPRRSIPMRDPNGHPHNNGGKPGAGDGKGGDGDGDKDKNKSGDGSGDGDGGKGGDGDGDNKPDPKPVDVTKTKAYKDEKKRADDAEAELQKLREAGMNDDEKAREAEKKTAVTAAVSAKETELTDHYEGVVAGLQQQIIESVIDGVFEASPLDKKDFNDVLATLDTSRFINDDGSVDREKVKKTLAPITGAATSRPPRTGGGRTTARDNGFGRYLKQD</sequence>
<keyword evidence="3" id="KW-1185">Reference proteome</keyword>
<accession>A0A345M6F4</accession>
<evidence type="ECO:0000313" key="2">
    <source>
        <dbReference type="EMBL" id="AXH66075.1"/>
    </source>
</evidence>